<keyword evidence="1" id="KW-0732">Signal</keyword>
<feature type="chain" id="PRO_5041947520" evidence="1">
    <location>
        <begin position="25"/>
        <end position="85"/>
    </location>
</feature>
<evidence type="ECO:0000313" key="3">
    <source>
        <dbReference type="Proteomes" id="UP001283361"/>
    </source>
</evidence>
<comment type="caution">
    <text evidence="2">The sequence shown here is derived from an EMBL/GenBank/DDBJ whole genome shotgun (WGS) entry which is preliminary data.</text>
</comment>
<protein>
    <submittedName>
        <fullName evidence="2">Uncharacterized protein</fullName>
    </submittedName>
</protein>
<name>A0AAE0YQS0_9GAST</name>
<evidence type="ECO:0000256" key="1">
    <source>
        <dbReference type="SAM" id="SignalP"/>
    </source>
</evidence>
<evidence type="ECO:0000313" key="2">
    <source>
        <dbReference type="EMBL" id="KAK3753728.1"/>
    </source>
</evidence>
<reference evidence="2" key="1">
    <citation type="journal article" date="2023" name="G3 (Bethesda)">
        <title>A reference genome for the long-term kleptoplast-retaining sea slug Elysia crispata morphotype clarki.</title>
        <authorList>
            <person name="Eastman K.E."/>
            <person name="Pendleton A.L."/>
            <person name="Shaikh M.A."/>
            <person name="Suttiyut T."/>
            <person name="Ogas R."/>
            <person name="Tomko P."/>
            <person name="Gavelis G."/>
            <person name="Widhalm J.R."/>
            <person name="Wisecaver J.H."/>
        </authorList>
    </citation>
    <scope>NUCLEOTIDE SEQUENCE</scope>
    <source>
        <strain evidence="2">ECLA1</strain>
    </source>
</reference>
<proteinExistence type="predicted"/>
<gene>
    <name evidence="2" type="ORF">RRG08_034903</name>
</gene>
<dbReference type="EMBL" id="JAWDGP010005692">
    <property type="protein sequence ID" value="KAK3753728.1"/>
    <property type="molecule type" value="Genomic_DNA"/>
</dbReference>
<accession>A0AAE0YQS0</accession>
<organism evidence="2 3">
    <name type="scientific">Elysia crispata</name>
    <name type="common">lettuce slug</name>
    <dbReference type="NCBI Taxonomy" id="231223"/>
    <lineage>
        <taxon>Eukaryota</taxon>
        <taxon>Metazoa</taxon>
        <taxon>Spiralia</taxon>
        <taxon>Lophotrochozoa</taxon>
        <taxon>Mollusca</taxon>
        <taxon>Gastropoda</taxon>
        <taxon>Heterobranchia</taxon>
        <taxon>Euthyneura</taxon>
        <taxon>Panpulmonata</taxon>
        <taxon>Sacoglossa</taxon>
        <taxon>Placobranchoidea</taxon>
        <taxon>Plakobranchidae</taxon>
        <taxon>Elysia</taxon>
    </lineage>
</organism>
<dbReference type="AlphaFoldDB" id="A0AAE0YQS0"/>
<sequence length="85" mass="9143">MRAIRSVLCSRSLLLLTAVSWVCAVTISKSLDCKDICKSPDPDDDICECDEKRGSTTILNLCQLLCSVGRGGLACNCNMASFPGR</sequence>
<feature type="signal peptide" evidence="1">
    <location>
        <begin position="1"/>
        <end position="24"/>
    </location>
</feature>
<dbReference type="Proteomes" id="UP001283361">
    <property type="component" value="Unassembled WGS sequence"/>
</dbReference>
<keyword evidence="3" id="KW-1185">Reference proteome</keyword>